<gene>
    <name evidence="2" type="ORF">D9619_011175</name>
</gene>
<organism evidence="2 3">
    <name type="scientific">Psilocybe cf. subviscida</name>
    <dbReference type="NCBI Taxonomy" id="2480587"/>
    <lineage>
        <taxon>Eukaryota</taxon>
        <taxon>Fungi</taxon>
        <taxon>Dikarya</taxon>
        <taxon>Basidiomycota</taxon>
        <taxon>Agaricomycotina</taxon>
        <taxon>Agaricomycetes</taxon>
        <taxon>Agaricomycetidae</taxon>
        <taxon>Agaricales</taxon>
        <taxon>Agaricineae</taxon>
        <taxon>Strophariaceae</taxon>
        <taxon>Psilocybe</taxon>
    </lineage>
</organism>
<dbReference type="AlphaFoldDB" id="A0A8H5BJE0"/>
<name>A0A8H5BJE0_9AGAR</name>
<dbReference type="Proteomes" id="UP000567179">
    <property type="component" value="Unassembled WGS sequence"/>
</dbReference>
<accession>A0A8H5BJE0</accession>
<comment type="caution">
    <text evidence="2">The sequence shown here is derived from an EMBL/GenBank/DDBJ whole genome shotgun (WGS) entry which is preliminary data.</text>
</comment>
<reference evidence="2 3" key="1">
    <citation type="journal article" date="2020" name="ISME J.">
        <title>Uncovering the hidden diversity of litter-decomposition mechanisms in mushroom-forming fungi.</title>
        <authorList>
            <person name="Floudas D."/>
            <person name="Bentzer J."/>
            <person name="Ahren D."/>
            <person name="Johansson T."/>
            <person name="Persson P."/>
            <person name="Tunlid A."/>
        </authorList>
    </citation>
    <scope>NUCLEOTIDE SEQUENCE [LARGE SCALE GENOMIC DNA]</scope>
    <source>
        <strain evidence="2 3">CBS 101986</strain>
    </source>
</reference>
<keyword evidence="1" id="KW-0732">Signal</keyword>
<dbReference type="EMBL" id="JAACJJ010000016">
    <property type="protein sequence ID" value="KAF5324183.1"/>
    <property type="molecule type" value="Genomic_DNA"/>
</dbReference>
<proteinExistence type="predicted"/>
<feature type="chain" id="PRO_5034214711" evidence="1">
    <location>
        <begin position="25"/>
        <end position="161"/>
    </location>
</feature>
<evidence type="ECO:0000313" key="2">
    <source>
        <dbReference type="EMBL" id="KAF5324183.1"/>
    </source>
</evidence>
<keyword evidence="3" id="KW-1185">Reference proteome</keyword>
<evidence type="ECO:0000256" key="1">
    <source>
        <dbReference type="SAM" id="SignalP"/>
    </source>
</evidence>
<sequence length="161" mass="17358">MRFTSLRSCSITTCAMVALYGASAVMNALNEISIVSADGNALDHSAQEFTRLKESLNAALAVHDASKKLNEDLLETATTIRRLSPSERLEIVKAGTAAATVAREAGYAVERRLEGLVRTDEAGELITIDFHIFFQALPLFDGAVNGVPVDPYHQPPPVDMV</sequence>
<feature type="signal peptide" evidence="1">
    <location>
        <begin position="1"/>
        <end position="24"/>
    </location>
</feature>
<protein>
    <submittedName>
        <fullName evidence="2">Uncharacterized protein</fullName>
    </submittedName>
</protein>
<evidence type="ECO:0000313" key="3">
    <source>
        <dbReference type="Proteomes" id="UP000567179"/>
    </source>
</evidence>